<protein>
    <submittedName>
        <fullName evidence="2">Uncharacterized protein</fullName>
    </submittedName>
</protein>
<sequence length="107" mass="12572">MTAINYEKYSNMNRRQLINSLISAEKKEQKIKAEAERKLSETNELIKFLKSKIKESLDSPKYEFVTREQSGLNKIANEVKNQISTQEKEQLKIEIQQEMSKDYGNEL</sequence>
<evidence type="ECO:0000313" key="2">
    <source>
        <dbReference type="EMBL" id="TLD91040.1"/>
    </source>
</evidence>
<proteinExistence type="predicted"/>
<evidence type="ECO:0000313" key="3">
    <source>
        <dbReference type="Proteomes" id="UP000029921"/>
    </source>
</evidence>
<keyword evidence="3" id="KW-1185">Reference proteome</keyword>
<organism evidence="2 3">
    <name type="scientific">Helicobacter magdeburgensis</name>
    <dbReference type="NCBI Taxonomy" id="471858"/>
    <lineage>
        <taxon>Bacteria</taxon>
        <taxon>Pseudomonadati</taxon>
        <taxon>Campylobacterota</taxon>
        <taxon>Epsilonproteobacteria</taxon>
        <taxon>Campylobacterales</taxon>
        <taxon>Helicobacteraceae</taxon>
        <taxon>Helicobacter</taxon>
    </lineage>
</organism>
<dbReference type="Proteomes" id="UP000029921">
    <property type="component" value="Unassembled WGS sequence"/>
</dbReference>
<evidence type="ECO:0000256" key="1">
    <source>
        <dbReference type="SAM" id="Coils"/>
    </source>
</evidence>
<feature type="coiled-coil region" evidence="1">
    <location>
        <begin position="25"/>
        <end position="52"/>
    </location>
</feature>
<accession>A0A4U8SVU3</accession>
<dbReference type="EMBL" id="JRPE02000033">
    <property type="protein sequence ID" value="TLD91040.1"/>
    <property type="molecule type" value="Genomic_DNA"/>
</dbReference>
<keyword evidence="1" id="KW-0175">Coiled coil</keyword>
<comment type="caution">
    <text evidence="2">The sequence shown here is derived from an EMBL/GenBank/DDBJ whole genome shotgun (WGS) entry which is preliminary data.</text>
</comment>
<dbReference type="AlphaFoldDB" id="A0A4U8SVU3"/>
<reference evidence="2 3" key="1">
    <citation type="journal article" date="2014" name="Genome Announc.">
        <title>Draft genome sequences of eight enterohepatic helicobacter species isolated from both laboratory and wild rodents.</title>
        <authorList>
            <person name="Sheh A."/>
            <person name="Shen Z."/>
            <person name="Fox J.G."/>
        </authorList>
    </citation>
    <scope>NUCLEOTIDE SEQUENCE [LARGE SCALE GENOMIC DNA]</scope>
    <source>
        <strain evidence="2 3">MIT 96-1001</strain>
    </source>
</reference>
<gene>
    <name evidence="2" type="ORF">LS74_010620</name>
</gene>
<name>A0A4U8SVU3_9HELI</name>
<dbReference type="RefSeq" id="WP_034589500.1">
    <property type="nucleotide sequence ID" value="NZ_JRPE02000033.1"/>
</dbReference>